<dbReference type="SMART" id="SM00406">
    <property type="entry name" value="IGv"/>
    <property type="match status" value="1"/>
</dbReference>
<dbReference type="GeneTree" id="ENSGT00940000167778"/>
<dbReference type="PROSITE" id="PS50835">
    <property type="entry name" value="IG_LIKE"/>
    <property type="match status" value="1"/>
</dbReference>
<evidence type="ECO:0000256" key="2">
    <source>
        <dbReference type="ARBA" id="ARBA00023136"/>
    </source>
</evidence>
<sequence>VVLPCQYSQGLQDMVTVKWSRLDLNPNTVHQRREGDNLHNQNELFKGRTSMRPDALDSGDFSLTLREPKLSDSGNYTCSIISDEEETKLSDVQLHVKEIPIWAIVLLVLLVLLLLAVSGSLLFHFRQYLKLGKFLKP</sequence>
<dbReference type="Ensembl" id="ENSPFOT00000027663.1">
    <property type="protein sequence ID" value="ENSPFOP00000023373.1"/>
    <property type="gene ID" value="ENSPFOG00000023232.1"/>
</dbReference>
<accession>A0A096LW32</accession>
<dbReference type="Pfam" id="PF07686">
    <property type="entry name" value="V-set"/>
    <property type="match status" value="1"/>
</dbReference>
<comment type="subcellular location">
    <subcellularLocation>
        <location evidence="1">Membrane</location>
    </subcellularLocation>
</comment>
<feature type="domain" description="Ig-like" evidence="5">
    <location>
        <begin position="1"/>
        <end position="90"/>
    </location>
</feature>
<evidence type="ECO:0000313" key="7">
    <source>
        <dbReference type="Proteomes" id="UP000028760"/>
    </source>
</evidence>
<keyword evidence="2 4" id="KW-0472">Membrane</keyword>
<keyword evidence="4" id="KW-0812">Transmembrane</keyword>
<dbReference type="GO" id="GO:0050852">
    <property type="term" value="P:T cell receptor signaling pathway"/>
    <property type="evidence" value="ECO:0007669"/>
    <property type="project" value="TreeGrafter"/>
</dbReference>
<dbReference type="InterPro" id="IPR036179">
    <property type="entry name" value="Ig-like_dom_sf"/>
</dbReference>
<evidence type="ECO:0000256" key="4">
    <source>
        <dbReference type="SAM" id="Phobius"/>
    </source>
</evidence>
<protein>
    <recommendedName>
        <fullName evidence="5">Ig-like domain-containing protein</fullName>
    </recommendedName>
</protein>
<dbReference type="PANTHER" id="PTHR24100">
    <property type="entry name" value="BUTYROPHILIN"/>
    <property type="match status" value="1"/>
</dbReference>
<dbReference type="SUPFAM" id="SSF48726">
    <property type="entry name" value="Immunoglobulin"/>
    <property type="match status" value="1"/>
</dbReference>
<keyword evidence="4" id="KW-1133">Transmembrane helix</keyword>
<dbReference type="GO" id="GO:0005102">
    <property type="term" value="F:signaling receptor binding"/>
    <property type="evidence" value="ECO:0007669"/>
    <property type="project" value="TreeGrafter"/>
</dbReference>
<dbReference type="EMBL" id="AYCK01023717">
    <property type="status" value="NOT_ANNOTATED_CDS"/>
    <property type="molecule type" value="Genomic_DNA"/>
</dbReference>
<evidence type="ECO:0000256" key="1">
    <source>
        <dbReference type="ARBA" id="ARBA00004370"/>
    </source>
</evidence>
<dbReference type="GO" id="GO:0001817">
    <property type="term" value="P:regulation of cytokine production"/>
    <property type="evidence" value="ECO:0007669"/>
    <property type="project" value="TreeGrafter"/>
</dbReference>
<evidence type="ECO:0000313" key="6">
    <source>
        <dbReference type="Ensembl" id="ENSPFOP00000023373.1"/>
    </source>
</evidence>
<organism evidence="6 7">
    <name type="scientific">Poecilia formosa</name>
    <name type="common">Amazon molly</name>
    <name type="synonym">Limia formosa</name>
    <dbReference type="NCBI Taxonomy" id="48698"/>
    <lineage>
        <taxon>Eukaryota</taxon>
        <taxon>Metazoa</taxon>
        <taxon>Chordata</taxon>
        <taxon>Craniata</taxon>
        <taxon>Vertebrata</taxon>
        <taxon>Euteleostomi</taxon>
        <taxon>Actinopterygii</taxon>
        <taxon>Neopterygii</taxon>
        <taxon>Teleostei</taxon>
        <taxon>Neoteleostei</taxon>
        <taxon>Acanthomorphata</taxon>
        <taxon>Ovalentaria</taxon>
        <taxon>Atherinomorphae</taxon>
        <taxon>Cyprinodontiformes</taxon>
        <taxon>Poeciliidae</taxon>
        <taxon>Poeciliinae</taxon>
        <taxon>Poecilia</taxon>
    </lineage>
</organism>
<dbReference type="InterPro" id="IPR013106">
    <property type="entry name" value="Ig_V-set"/>
</dbReference>
<dbReference type="InterPro" id="IPR050504">
    <property type="entry name" value="IgSF_BTN/MOG"/>
</dbReference>
<reference evidence="7" key="1">
    <citation type="submission" date="2013-10" db="EMBL/GenBank/DDBJ databases">
        <authorList>
            <person name="Schartl M."/>
            <person name="Warren W."/>
        </authorList>
    </citation>
    <scope>NUCLEOTIDE SEQUENCE [LARGE SCALE GENOMIC DNA]</scope>
    <source>
        <strain evidence="7">female</strain>
    </source>
</reference>
<keyword evidence="3" id="KW-0393">Immunoglobulin domain</keyword>
<feature type="transmembrane region" description="Helical" evidence="4">
    <location>
        <begin position="99"/>
        <end position="123"/>
    </location>
</feature>
<dbReference type="Gene3D" id="2.60.40.10">
    <property type="entry name" value="Immunoglobulins"/>
    <property type="match status" value="1"/>
</dbReference>
<proteinExistence type="predicted"/>
<evidence type="ECO:0000259" key="5">
    <source>
        <dbReference type="PROSITE" id="PS50835"/>
    </source>
</evidence>
<dbReference type="AlphaFoldDB" id="A0A096LW32"/>
<reference evidence="6" key="2">
    <citation type="submission" date="2025-08" db="UniProtKB">
        <authorList>
            <consortium name="Ensembl"/>
        </authorList>
    </citation>
    <scope>IDENTIFICATION</scope>
</reference>
<dbReference type="eggNOG" id="ENOG502TKRW">
    <property type="taxonomic scope" value="Eukaryota"/>
</dbReference>
<dbReference type="InterPro" id="IPR007110">
    <property type="entry name" value="Ig-like_dom"/>
</dbReference>
<name>A0A096LW32_POEFO</name>
<dbReference type="InterPro" id="IPR013783">
    <property type="entry name" value="Ig-like_fold"/>
</dbReference>
<keyword evidence="7" id="KW-1185">Reference proteome</keyword>
<dbReference type="Proteomes" id="UP000028760">
    <property type="component" value="Unassembled WGS sequence"/>
</dbReference>
<dbReference type="GO" id="GO:0009897">
    <property type="term" value="C:external side of plasma membrane"/>
    <property type="evidence" value="ECO:0007669"/>
    <property type="project" value="TreeGrafter"/>
</dbReference>
<reference evidence="6" key="3">
    <citation type="submission" date="2025-09" db="UniProtKB">
        <authorList>
            <consortium name="Ensembl"/>
        </authorList>
    </citation>
    <scope>IDENTIFICATION</scope>
</reference>
<evidence type="ECO:0000256" key="3">
    <source>
        <dbReference type="ARBA" id="ARBA00023319"/>
    </source>
</evidence>
<dbReference type="OMA" id="QTHISQH"/>